<name>A0A3P6CYZ6_BRACM</name>
<feature type="region of interest" description="Disordered" evidence="4">
    <location>
        <begin position="1"/>
        <end position="41"/>
    </location>
</feature>
<evidence type="ECO:0000313" key="6">
    <source>
        <dbReference type="EMBL" id="CAG7906586.1"/>
    </source>
</evidence>
<evidence type="ECO:0000259" key="5">
    <source>
        <dbReference type="PROSITE" id="PS50102"/>
    </source>
</evidence>
<evidence type="ECO:0000313" key="7">
    <source>
        <dbReference type="EMBL" id="VDD12539.1"/>
    </source>
</evidence>
<dbReference type="GO" id="GO:0003723">
    <property type="term" value="F:RNA binding"/>
    <property type="evidence" value="ECO:0007669"/>
    <property type="project" value="UniProtKB-UniRule"/>
</dbReference>
<dbReference type="Gene3D" id="3.30.70.330">
    <property type="match status" value="2"/>
</dbReference>
<gene>
    <name evidence="7" type="ORF">BRAA04T17014Z</name>
    <name evidence="6" type="ORF">BRAPAZ1V2_A04P14870.2</name>
</gene>
<dbReference type="FunFam" id="3.30.70.330:FF:000469">
    <property type="entry name" value="Heterogeneous nuclear ribonucleoprotein 1"/>
    <property type="match status" value="1"/>
</dbReference>
<dbReference type="Pfam" id="PF00076">
    <property type="entry name" value="RRM_1"/>
    <property type="match status" value="2"/>
</dbReference>
<proteinExistence type="predicted"/>
<accession>A0A3P6CYZ6</accession>
<organism evidence="7">
    <name type="scientific">Brassica campestris</name>
    <name type="common">Field mustard</name>
    <dbReference type="NCBI Taxonomy" id="3711"/>
    <lineage>
        <taxon>Eukaryota</taxon>
        <taxon>Viridiplantae</taxon>
        <taxon>Streptophyta</taxon>
        <taxon>Embryophyta</taxon>
        <taxon>Tracheophyta</taxon>
        <taxon>Spermatophyta</taxon>
        <taxon>Magnoliopsida</taxon>
        <taxon>eudicotyledons</taxon>
        <taxon>Gunneridae</taxon>
        <taxon>Pentapetalae</taxon>
        <taxon>rosids</taxon>
        <taxon>malvids</taxon>
        <taxon>Brassicales</taxon>
        <taxon>Brassicaceae</taxon>
        <taxon>Brassiceae</taxon>
        <taxon>Brassica</taxon>
    </lineage>
</organism>
<feature type="domain" description="RRM" evidence="5">
    <location>
        <begin position="42"/>
        <end position="118"/>
    </location>
</feature>
<feature type="domain" description="RRM" evidence="5">
    <location>
        <begin position="131"/>
        <end position="209"/>
    </location>
</feature>
<dbReference type="PANTHER" id="PTHR48033:SF5">
    <property type="entry name" value="RRM DOMAIN-CONTAINING PROTEIN"/>
    <property type="match status" value="1"/>
</dbReference>
<dbReference type="Proteomes" id="UP000694005">
    <property type="component" value="Chromosome A04"/>
</dbReference>
<reference evidence="7" key="1">
    <citation type="submission" date="2018-11" db="EMBL/GenBank/DDBJ databases">
        <authorList>
            <consortium name="Genoscope - CEA"/>
            <person name="William W."/>
        </authorList>
    </citation>
    <scope>NUCLEOTIDE SEQUENCE</scope>
</reference>
<feature type="region of interest" description="Disordered" evidence="4">
    <location>
        <begin position="206"/>
        <end position="235"/>
    </location>
</feature>
<dbReference type="InterPro" id="IPR035979">
    <property type="entry name" value="RBD_domain_sf"/>
</dbReference>
<evidence type="ECO:0000256" key="4">
    <source>
        <dbReference type="SAM" id="MobiDB-lite"/>
    </source>
</evidence>
<protein>
    <recommendedName>
        <fullName evidence="5">RRM domain-containing protein</fullName>
    </recommendedName>
</protein>
<dbReference type="SUPFAM" id="SSF54928">
    <property type="entry name" value="RNA-binding domain, RBD"/>
    <property type="match status" value="2"/>
</dbReference>
<dbReference type="Gramene" id="A04p14870.2_BraZ1">
    <property type="protein sequence ID" value="A04p14870.2_BraZ1.CDS"/>
    <property type="gene ID" value="A04g14870.2_BraZ1"/>
</dbReference>
<dbReference type="EMBL" id="LS974620">
    <property type="protein sequence ID" value="CAG7906586.1"/>
    <property type="molecule type" value="Genomic_DNA"/>
</dbReference>
<comment type="subcellular location">
    <subcellularLocation>
        <location evidence="1">Nucleus</location>
    </subcellularLocation>
</comment>
<dbReference type="EMBL" id="LR031576">
    <property type="protein sequence ID" value="VDD12539.1"/>
    <property type="molecule type" value="Genomic_DNA"/>
</dbReference>
<dbReference type="PANTHER" id="PTHR48033">
    <property type="entry name" value="RNA-BINDING (RRM/RBD/RNP MOTIFS) FAMILY PROTEIN"/>
    <property type="match status" value="1"/>
</dbReference>
<dbReference type="PROSITE" id="PS50102">
    <property type="entry name" value="RRM"/>
    <property type="match status" value="2"/>
</dbReference>
<dbReference type="InterPro" id="IPR000504">
    <property type="entry name" value="RRM_dom"/>
</dbReference>
<keyword evidence="3" id="KW-0694">RNA-binding</keyword>
<evidence type="ECO:0000256" key="2">
    <source>
        <dbReference type="ARBA" id="ARBA00023242"/>
    </source>
</evidence>
<dbReference type="InterPro" id="IPR012677">
    <property type="entry name" value="Nucleotide-bd_a/b_plait_sf"/>
</dbReference>
<evidence type="ECO:0000256" key="3">
    <source>
        <dbReference type="PROSITE-ProRule" id="PRU00176"/>
    </source>
</evidence>
<evidence type="ECO:0000256" key="1">
    <source>
        <dbReference type="ARBA" id="ARBA00004123"/>
    </source>
</evidence>
<dbReference type="AlphaFoldDB" id="A0A3P6CYZ6"/>
<dbReference type="SMART" id="SM00360">
    <property type="entry name" value="RRM"/>
    <property type="match status" value="2"/>
</dbReference>
<dbReference type="FunFam" id="3.30.70.330:FF:000051">
    <property type="entry name" value="Heterogeneous nuclear ribonucleoprotein 1"/>
    <property type="match status" value="1"/>
</dbReference>
<keyword evidence="2" id="KW-0539">Nucleus</keyword>
<sequence length="547" mass="56765">MDPYATETVVDEENHEVKPSEDVEDDDDKSQPQSGGGIDSAGKIFVGGLARETTSAEFVKHFEKYGEITDSVIMKDRKTGQPRGFGFVTYADSSVVDKLIQDNHIINGKQVEIKRTIPRGSMSSSNEIKTKKIFVGGIPSTVDDDEFKEFFMQFGELKEHQIMRDHATGRSRGFGFVTYESEEMVDLLLAKGNRIELSGTQVEIKKAEPKKPNSVTTPSRRFGDSRSNFGGGYGDGYGGGPGGGYGGPDGPYKSGGGYGGGRSGGYGGYGGEFGGYAGGGYGGGVGPYRGGEPPLGYSGRYGGGGGGGYNRGGYGMGGGGGGGGGYGGGPGDMYGGPYGEPAGGYGGPSGSYGSGYGSGGYGGGGYRGSSGGYEMGGTGVGGGGGYPGGGGGGASGGGSFYGGGGGGGGSRGGYGGGSGRYHPYGRIRHLEMATLASNIVFIGKVERRRRLKIDCRKKEKGRDQSISPYKVIEITPPPKSLGVRCLPHNLQCGENVMIEGQTYTISAVTHRYQLRKGKYEPSERRLDVLSAARYVLNLYFDNLLQNS</sequence>
<dbReference type="PRINTS" id="PR01228">
    <property type="entry name" value="EGGSHELL"/>
</dbReference>
<dbReference type="GO" id="GO:0005634">
    <property type="term" value="C:nucleus"/>
    <property type="evidence" value="ECO:0007669"/>
    <property type="project" value="UniProtKB-SubCell"/>
</dbReference>